<gene>
    <name evidence="5" type="ORF">FC40_GL001092</name>
</gene>
<keyword evidence="3" id="KW-0804">Transcription</keyword>
<keyword evidence="6" id="KW-1185">Reference proteome</keyword>
<evidence type="ECO:0000256" key="1">
    <source>
        <dbReference type="ARBA" id="ARBA00023015"/>
    </source>
</evidence>
<dbReference type="EMBL" id="AZGD01000100">
    <property type="protein sequence ID" value="KRM17884.1"/>
    <property type="molecule type" value="Genomic_DNA"/>
</dbReference>
<dbReference type="STRING" id="1423755.FC40_GL001092"/>
<dbReference type="InterPro" id="IPR050807">
    <property type="entry name" value="TransReg_Diox_bact_type"/>
</dbReference>
<dbReference type="eggNOG" id="COG1476">
    <property type="taxonomic scope" value="Bacteria"/>
</dbReference>
<keyword evidence="1" id="KW-0805">Transcription regulation</keyword>
<organism evidence="5 6">
    <name type="scientific">Ligilactobacillus hayakitensis DSM 18933 = JCM 14209</name>
    <dbReference type="NCBI Taxonomy" id="1423755"/>
    <lineage>
        <taxon>Bacteria</taxon>
        <taxon>Bacillati</taxon>
        <taxon>Bacillota</taxon>
        <taxon>Bacilli</taxon>
        <taxon>Lactobacillales</taxon>
        <taxon>Lactobacillaceae</taxon>
        <taxon>Ligilactobacillus</taxon>
    </lineage>
</organism>
<dbReference type="SMART" id="SM00530">
    <property type="entry name" value="HTH_XRE"/>
    <property type="match status" value="1"/>
</dbReference>
<dbReference type="PATRIC" id="fig|1423755.3.peg.1153"/>
<evidence type="ECO:0000313" key="5">
    <source>
        <dbReference type="EMBL" id="KRM17884.1"/>
    </source>
</evidence>
<protein>
    <recommendedName>
        <fullName evidence="4">HTH cro/C1-type domain-containing protein</fullName>
    </recommendedName>
</protein>
<dbReference type="PANTHER" id="PTHR46797:SF23">
    <property type="entry name" value="HTH-TYPE TRANSCRIPTIONAL REGULATOR SUTR"/>
    <property type="match status" value="1"/>
</dbReference>
<dbReference type="GO" id="GO:0003677">
    <property type="term" value="F:DNA binding"/>
    <property type="evidence" value="ECO:0007669"/>
    <property type="project" value="UniProtKB-KW"/>
</dbReference>
<reference evidence="5 6" key="1">
    <citation type="journal article" date="2015" name="Genome Announc.">
        <title>Expanding the biotechnology potential of lactobacilli through comparative genomics of 213 strains and associated genera.</title>
        <authorList>
            <person name="Sun Z."/>
            <person name="Harris H.M."/>
            <person name="McCann A."/>
            <person name="Guo C."/>
            <person name="Argimon S."/>
            <person name="Zhang W."/>
            <person name="Yang X."/>
            <person name="Jeffery I.B."/>
            <person name="Cooney J.C."/>
            <person name="Kagawa T.F."/>
            <person name="Liu W."/>
            <person name="Song Y."/>
            <person name="Salvetti E."/>
            <person name="Wrobel A."/>
            <person name="Rasinkangas P."/>
            <person name="Parkhill J."/>
            <person name="Rea M.C."/>
            <person name="O'Sullivan O."/>
            <person name="Ritari J."/>
            <person name="Douillard F.P."/>
            <person name="Paul Ross R."/>
            <person name="Yang R."/>
            <person name="Briner A.E."/>
            <person name="Felis G.E."/>
            <person name="de Vos W.M."/>
            <person name="Barrangou R."/>
            <person name="Klaenhammer T.R."/>
            <person name="Caufield P.W."/>
            <person name="Cui Y."/>
            <person name="Zhang H."/>
            <person name="O'Toole P.W."/>
        </authorList>
    </citation>
    <scope>NUCLEOTIDE SEQUENCE [LARGE SCALE GENOMIC DNA]</scope>
    <source>
        <strain evidence="5 6">DSM 18933</strain>
    </source>
</reference>
<dbReference type="PROSITE" id="PS50943">
    <property type="entry name" value="HTH_CROC1"/>
    <property type="match status" value="1"/>
</dbReference>
<evidence type="ECO:0000259" key="4">
    <source>
        <dbReference type="PROSITE" id="PS50943"/>
    </source>
</evidence>
<feature type="domain" description="HTH cro/C1-type" evidence="4">
    <location>
        <begin position="1"/>
        <end position="46"/>
    </location>
</feature>
<dbReference type="Proteomes" id="UP000051054">
    <property type="component" value="Unassembled WGS sequence"/>
</dbReference>
<dbReference type="Gene3D" id="1.10.260.40">
    <property type="entry name" value="lambda repressor-like DNA-binding domains"/>
    <property type="match status" value="1"/>
</dbReference>
<proteinExistence type="predicted"/>
<dbReference type="SUPFAM" id="SSF47413">
    <property type="entry name" value="lambda repressor-like DNA-binding domains"/>
    <property type="match status" value="1"/>
</dbReference>
<dbReference type="CDD" id="cd00093">
    <property type="entry name" value="HTH_XRE"/>
    <property type="match status" value="1"/>
</dbReference>
<sequence>MTQENLAEETGLSVNFISSVERGTRNISVNNLIAISTALDVNISQLVAQHNNNQINQFLPTLIDELNKLPIDTQDALIQNFIQITRIASNYDK</sequence>
<comment type="caution">
    <text evidence="5">The sequence shown here is derived from an EMBL/GenBank/DDBJ whole genome shotgun (WGS) entry which is preliminary data.</text>
</comment>
<dbReference type="PANTHER" id="PTHR46797">
    <property type="entry name" value="HTH-TYPE TRANSCRIPTIONAL REGULATOR"/>
    <property type="match status" value="1"/>
</dbReference>
<evidence type="ECO:0000256" key="3">
    <source>
        <dbReference type="ARBA" id="ARBA00023163"/>
    </source>
</evidence>
<dbReference type="InterPro" id="IPR010982">
    <property type="entry name" value="Lambda_DNA-bd_dom_sf"/>
</dbReference>
<name>A0A0R1WTZ0_9LACO</name>
<dbReference type="GO" id="GO:0005829">
    <property type="term" value="C:cytosol"/>
    <property type="evidence" value="ECO:0007669"/>
    <property type="project" value="TreeGrafter"/>
</dbReference>
<evidence type="ECO:0000256" key="2">
    <source>
        <dbReference type="ARBA" id="ARBA00023125"/>
    </source>
</evidence>
<evidence type="ECO:0000313" key="6">
    <source>
        <dbReference type="Proteomes" id="UP000051054"/>
    </source>
</evidence>
<dbReference type="AlphaFoldDB" id="A0A0R1WTZ0"/>
<accession>A0A0R1WTZ0</accession>
<dbReference type="GO" id="GO:0003700">
    <property type="term" value="F:DNA-binding transcription factor activity"/>
    <property type="evidence" value="ECO:0007669"/>
    <property type="project" value="TreeGrafter"/>
</dbReference>
<dbReference type="Pfam" id="PF01381">
    <property type="entry name" value="HTH_3"/>
    <property type="match status" value="1"/>
</dbReference>
<keyword evidence="2" id="KW-0238">DNA-binding</keyword>
<dbReference type="InterPro" id="IPR001387">
    <property type="entry name" value="Cro/C1-type_HTH"/>
</dbReference>